<dbReference type="InterPro" id="IPR036291">
    <property type="entry name" value="NAD(P)-bd_dom_sf"/>
</dbReference>
<protein>
    <submittedName>
        <fullName evidence="7">Lactate dehydrogenase</fullName>
    </submittedName>
</protein>
<dbReference type="Pfam" id="PF00389">
    <property type="entry name" value="2-Hacid_dh"/>
    <property type="match status" value="1"/>
</dbReference>
<feature type="domain" description="D-isomer specific 2-hydroxyacid dehydrogenase catalytic" evidence="5">
    <location>
        <begin position="15"/>
        <end position="297"/>
    </location>
</feature>
<evidence type="ECO:0000256" key="1">
    <source>
        <dbReference type="ARBA" id="ARBA00005854"/>
    </source>
</evidence>
<dbReference type="Pfam" id="PF02826">
    <property type="entry name" value="2-Hacid_dh_C"/>
    <property type="match status" value="1"/>
</dbReference>
<dbReference type="InterPro" id="IPR006140">
    <property type="entry name" value="D-isomer_DH_NAD-bd"/>
</dbReference>
<name>A0A1M5VH85_9CLOT</name>
<dbReference type="PANTHER" id="PTHR43761:SF1">
    <property type="entry name" value="D-ISOMER SPECIFIC 2-HYDROXYACID DEHYDROGENASE CATALYTIC DOMAIN-CONTAINING PROTEIN-RELATED"/>
    <property type="match status" value="1"/>
</dbReference>
<dbReference type="Proteomes" id="UP000184526">
    <property type="component" value="Unassembled WGS sequence"/>
</dbReference>
<keyword evidence="8" id="KW-1185">Reference proteome</keyword>
<proteinExistence type="inferred from homology"/>
<dbReference type="Gene3D" id="3.40.50.720">
    <property type="entry name" value="NAD(P)-binding Rossmann-like Domain"/>
    <property type="match status" value="2"/>
</dbReference>
<evidence type="ECO:0000313" key="7">
    <source>
        <dbReference type="EMBL" id="SHH74597.1"/>
    </source>
</evidence>
<gene>
    <name evidence="7" type="ORF">SAMN02745196_01297</name>
</gene>
<dbReference type="STRING" id="1121306.SAMN02745196_01297"/>
<accession>A0A1M5VH85</accession>
<dbReference type="SUPFAM" id="SSF52283">
    <property type="entry name" value="Formate/glycerate dehydrogenase catalytic domain-like"/>
    <property type="match status" value="1"/>
</dbReference>
<keyword evidence="3" id="KW-0520">NAD</keyword>
<organism evidence="7 8">
    <name type="scientific">Clostridium collagenovorans DSM 3089</name>
    <dbReference type="NCBI Taxonomy" id="1121306"/>
    <lineage>
        <taxon>Bacteria</taxon>
        <taxon>Bacillati</taxon>
        <taxon>Bacillota</taxon>
        <taxon>Clostridia</taxon>
        <taxon>Eubacteriales</taxon>
        <taxon>Clostridiaceae</taxon>
        <taxon>Clostridium</taxon>
    </lineage>
</organism>
<dbReference type="InterPro" id="IPR006139">
    <property type="entry name" value="D-isomer_2_OHA_DH_cat_dom"/>
</dbReference>
<keyword evidence="2 4" id="KW-0560">Oxidoreductase</keyword>
<dbReference type="InterPro" id="IPR050418">
    <property type="entry name" value="D-iso_2-hydroxyacid_DH_PdxB"/>
</dbReference>
<evidence type="ECO:0000313" key="8">
    <source>
        <dbReference type="Proteomes" id="UP000184526"/>
    </source>
</evidence>
<comment type="similarity">
    <text evidence="1 4">Belongs to the D-isomer specific 2-hydroxyacid dehydrogenase family.</text>
</comment>
<evidence type="ECO:0000259" key="5">
    <source>
        <dbReference type="Pfam" id="PF00389"/>
    </source>
</evidence>
<feature type="domain" description="D-isomer specific 2-hydroxyacid dehydrogenase NAD-binding" evidence="6">
    <location>
        <begin position="127"/>
        <end position="267"/>
    </location>
</feature>
<dbReference type="AlphaFoldDB" id="A0A1M5VH85"/>
<evidence type="ECO:0000259" key="6">
    <source>
        <dbReference type="Pfam" id="PF02826"/>
    </source>
</evidence>
<dbReference type="OrthoDB" id="9805416at2"/>
<evidence type="ECO:0000256" key="3">
    <source>
        <dbReference type="ARBA" id="ARBA00023027"/>
    </source>
</evidence>
<dbReference type="PANTHER" id="PTHR43761">
    <property type="entry name" value="D-ISOMER SPECIFIC 2-HYDROXYACID DEHYDROGENASE FAMILY PROTEIN (AFU_ORTHOLOGUE AFUA_1G13630)"/>
    <property type="match status" value="1"/>
</dbReference>
<dbReference type="SUPFAM" id="SSF51735">
    <property type="entry name" value="NAD(P)-binding Rossmann-fold domains"/>
    <property type="match status" value="1"/>
</dbReference>
<reference evidence="7 8" key="1">
    <citation type="submission" date="2016-11" db="EMBL/GenBank/DDBJ databases">
        <authorList>
            <person name="Jaros S."/>
            <person name="Januszkiewicz K."/>
            <person name="Wedrychowicz H."/>
        </authorList>
    </citation>
    <scope>NUCLEOTIDE SEQUENCE [LARGE SCALE GENOMIC DNA]</scope>
    <source>
        <strain evidence="7 8">DSM 3089</strain>
    </source>
</reference>
<sequence>MFKKIVVVDNTGIDSIAREKLSQLGEVVEFYDDYPKENSEIIRRIGDADCLLVSYLTLIQKEVIEACENLKYIGMCCSLFDEKSANVDVICAKERGIQVLGVKDYGDEGVVEYIISELIRLLHGFGEHRWQDKPNELTNQKIGVIGLGTTGMMTAETLKFLGADMYYYSRTPKVEAEEKGIKYLPFEEFLQTVDIVTTNLPKNTIVLNEKEFEILGNNKILVNIAIGPTFSVPALKKWLENKNNYYLCDAVGMGDYAEELSSLENVIYINKVAAASVECTKRLSRKVIENIEDVLKTLSK</sequence>
<evidence type="ECO:0000256" key="4">
    <source>
        <dbReference type="RuleBase" id="RU003719"/>
    </source>
</evidence>
<dbReference type="GO" id="GO:0051287">
    <property type="term" value="F:NAD binding"/>
    <property type="evidence" value="ECO:0007669"/>
    <property type="project" value="InterPro"/>
</dbReference>
<dbReference type="EMBL" id="FQXP01000004">
    <property type="protein sequence ID" value="SHH74597.1"/>
    <property type="molecule type" value="Genomic_DNA"/>
</dbReference>
<dbReference type="GO" id="GO:0016616">
    <property type="term" value="F:oxidoreductase activity, acting on the CH-OH group of donors, NAD or NADP as acceptor"/>
    <property type="evidence" value="ECO:0007669"/>
    <property type="project" value="InterPro"/>
</dbReference>
<evidence type="ECO:0000256" key="2">
    <source>
        <dbReference type="ARBA" id="ARBA00023002"/>
    </source>
</evidence>
<dbReference type="RefSeq" id="WP_072831203.1">
    <property type="nucleotide sequence ID" value="NZ_FQXP01000004.1"/>
</dbReference>